<keyword evidence="4" id="KW-0472">Membrane</keyword>
<dbReference type="InterPro" id="IPR039910">
    <property type="entry name" value="D15-like"/>
</dbReference>
<dbReference type="PANTHER" id="PTHR12815:SF47">
    <property type="entry name" value="TRANSLOCATION AND ASSEMBLY MODULE SUBUNIT TAMA"/>
    <property type="match status" value="1"/>
</dbReference>
<comment type="subcellular location">
    <subcellularLocation>
        <location evidence="1">Membrane</location>
    </subcellularLocation>
</comment>
<keyword evidence="2" id="KW-0812">Transmembrane</keyword>
<accession>A0ABS4BWP0</accession>
<name>A0ABS4BWP0_9FLAO</name>
<evidence type="ECO:0000256" key="2">
    <source>
        <dbReference type="ARBA" id="ARBA00022692"/>
    </source>
</evidence>
<dbReference type="PROSITE" id="PS51257">
    <property type="entry name" value="PROKAR_LIPOPROTEIN"/>
    <property type="match status" value="1"/>
</dbReference>
<dbReference type="InterPro" id="IPR000184">
    <property type="entry name" value="Bac_surfAg_D15"/>
</dbReference>
<evidence type="ECO:0000256" key="3">
    <source>
        <dbReference type="ARBA" id="ARBA00022729"/>
    </source>
</evidence>
<dbReference type="Pfam" id="PF01103">
    <property type="entry name" value="Omp85"/>
    <property type="match status" value="1"/>
</dbReference>
<dbReference type="Gene3D" id="2.40.160.50">
    <property type="entry name" value="membrane protein fhac: a member of the omp85/tpsb transporter family"/>
    <property type="match status" value="1"/>
</dbReference>
<dbReference type="PANTHER" id="PTHR12815">
    <property type="entry name" value="SORTING AND ASSEMBLY MACHINERY SAMM50 PROTEIN FAMILY MEMBER"/>
    <property type="match status" value="1"/>
</dbReference>
<evidence type="ECO:0000313" key="7">
    <source>
        <dbReference type="EMBL" id="MBP0904987.1"/>
    </source>
</evidence>
<evidence type="ECO:0000256" key="1">
    <source>
        <dbReference type="ARBA" id="ARBA00004370"/>
    </source>
</evidence>
<evidence type="ECO:0000259" key="6">
    <source>
        <dbReference type="Pfam" id="PF01103"/>
    </source>
</evidence>
<keyword evidence="8" id="KW-1185">Reference proteome</keyword>
<dbReference type="Gene3D" id="3.10.20.310">
    <property type="entry name" value="membrane protein fhac"/>
    <property type="match status" value="1"/>
</dbReference>
<dbReference type="Proteomes" id="UP000670776">
    <property type="component" value="Unassembled WGS sequence"/>
</dbReference>
<organism evidence="7 8">
    <name type="scientific">Mariniflexile gromovii</name>
    <dbReference type="NCBI Taxonomy" id="362523"/>
    <lineage>
        <taxon>Bacteria</taxon>
        <taxon>Pseudomonadati</taxon>
        <taxon>Bacteroidota</taxon>
        <taxon>Flavobacteriia</taxon>
        <taxon>Flavobacteriales</taxon>
        <taxon>Flavobacteriaceae</taxon>
        <taxon>Mariniflexile</taxon>
    </lineage>
</organism>
<proteinExistence type="predicted"/>
<sequence>MKMKMNKYIAVFFTVALLLGCSGTRKIPEDDLLYIGHTLKIEKGKEPKKTRKAIETALNDLIRPVPNKSFLGIRPSIFFYNIYDTVNKEKGFKHWVKYKLGKAPVLMSKVDLEYNKKVIQNYVENKGFFNAESKADSTRMGKKAKANYEVTLHNQYKIKSVVFPSDSILLAKEIDTLKENSQLKIGKPYDLDIIKNERTRIDAKLKERGFYYFNEDYLLVQVDSTVANHEVDLLVKIKKDIPQKAKNQYRINNIYVYPSFNLKRDTMSTRKMDTIRYNDLTVIDNKTVFKPFIFDKTLLFDKGDFYNRTTHNLSLNRLITLGTFKFVKNEFKENDSLKNNLDTYYYLTPLPKKSIQVEALAKTNSANYSGTELNVNWSNRNTFKGAELLKISAFAGLETQVSGQNNGFNVYRFGGEASLIWPRFISPFTMTSGSAYVPNTKASLSYDYQLRTKLYSLKTFNGSFGYLWKENERKEHSLNVLNIAYTSSNNVSDLYKSQIAENPSLQKVIDKQFILGTTYSYTYTNTMLKNKKNNIYFRGEVDLSGNSVGLLLGANDSENPKSILGVPFSQYSKLELDFRHYYNFSKETTLASRIIVGAGIPYGNSSEMPFIKQFFIGGTSSIRAFRARSIGPGTFNGNEVTNSFLPDQSGDLKLELNTELRTDIYKFIKGALFVDAGNIWLLNESAEKPGAKFSGQFLNELAVGTGLGLRFDFSFLVLRTDFAFPLRKPYLPEGNRWVIDDINFGSGSWRKENLIFNLAIGYPF</sequence>
<dbReference type="RefSeq" id="WP_209655876.1">
    <property type="nucleotide sequence ID" value="NZ_JBHUJE010000073.1"/>
</dbReference>
<comment type="caution">
    <text evidence="7">The sequence shown here is derived from an EMBL/GenBank/DDBJ whole genome shotgun (WGS) entry which is preliminary data.</text>
</comment>
<gene>
    <name evidence="7" type="ORF">J8H85_14200</name>
</gene>
<dbReference type="EMBL" id="JAGJCB010000015">
    <property type="protein sequence ID" value="MBP0904987.1"/>
    <property type="molecule type" value="Genomic_DNA"/>
</dbReference>
<keyword evidence="5" id="KW-0998">Cell outer membrane</keyword>
<protein>
    <submittedName>
        <fullName evidence="7">BamA/TamA family outer membrane protein</fullName>
    </submittedName>
</protein>
<evidence type="ECO:0000313" key="8">
    <source>
        <dbReference type="Proteomes" id="UP000670776"/>
    </source>
</evidence>
<reference evidence="7 8" key="1">
    <citation type="submission" date="2021-04" db="EMBL/GenBank/DDBJ databases">
        <title>Mariniflexile gromovii gen. nov., sp. nov., a gliding bacterium isolated from the sea urchin Strongylocentrotus intermedius.</title>
        <authorList>
            <person name="Ko S."/>
            <person name="Le V."/>
            <person name="Ahn C.-Y."/>
            <person name="Oh H.-M."/>
        </authorList>
    </citation>
    <scope>NUCLEOTIDE SEQUENCE [LARGE SCALE GENOMIC DNA]</scope>
    <source>
        <strain evidence="7 8">KCTC 12570</strain>
    </source>
</reference>
<evidence type="ECO:0000256" key="5">
    <source>
        <dbReference type="ARBA" id="ARBA00023237"/>
    </source>
</evidence>
<keyword evidence="3" id="KW-0732">Signal</keyword>
<evidence type="ECO:0000256" key="4">
    <source>
        <dbReference type="ARBA" id="ARBA00023136"/>
    </source>
</evidence>
<feature type="domain" description="Bacterial surface antigen (D15)" evidence="6">
    <location>
        <begin position="409"/>
        <end position="733"/>
    </location>
</feature>